<feature type="compositionally biased region" description="Basic and acidic residues" evidence="1">
    <location>
        <begin position="106"/>
        <end position="117"/>
    </location>
</feature>
<gene>
    <name evidence="2" type="ORF">RB614_19200</name>
</gene>
<dbReference type="RefSeq" id="WP_308713927.1">
    <property type="nucleotide sequence ID" value="NZ_JAVHUY010000017.1"/>
</dbReference>
<reference evidence="2 3" key="1">
    <citation type="submission" date="2023-08" db="EMBL/GenBank/DDBJ databases">
        <title>Phytohabitans sansha sp. nov., isolated from marine sediment.</title>
        <authorList>
            <person name="Zhao Y."/>
            <person name="Yi K."/>
        </authorList>
    </citation>
    <scope>NUCLEOTIDE SEQUENCE [LARGE SCALE GENOMIC DNA]</scope>
    <source>
        <strain evidence="2 3">ZYX-F-186</strain>
    </source>
</reference>
<feature type="compositionally biased region" description="Polar residues" evidence="1">
    <location>
        <begin position="65"/>
        <end position="83"/>
    </location>
</feature>
<name>A0ABU0ZHW5_9ACTN</name>
<feature type="compositionally biased region" description="Basic and acidic residues" evidence="1">
    <location>
        <begin position="1"/>
        <end position="11"/>
    </location>
</feature>
<evidence type="ECO:0000313" key="2">
    <source>
        <dbReference type="EMBL" id="MDQ7906646.1"/>
    </source>
</evidence>
<feature type="region of interest" description="Disordered" evidence="1">
    <location>
        <begin position="1"/>
        <end position="117"/>
    </location>
</feature>
<dbReference type="EMBL" id="JAVHUY010000017">
    <property type="protein sequence ID" value="MDQ7906646.1"/>
    <property type="molecule type" value="Genomic_DNA"/>
</dbReference>
<evidence type="ECO:0000313" key="3">
    <source>
        <dbReference type="Proteomes" id="UP001230908"/>
    </source>
</evidence>
<proteinExistence type="predicted"/>
<comment type="caution">
    <text evidence="2">The sequence shown here is derived from an EMBL/GenBank/DDBJ whole genome shotgun (WGS) entry which is preliminary data.</text>
</comment>
<dbReference type="Proteomes" id="UP001230908">
    <property type="component" value="Unassembled WGS sequence"/>
</dbReference>
<feature type="compositionally biased region" description="Basic and acidic residues" evidence="1">
    <location>
        <begin position="41"/>
        <end position="59"/>
    </location>
</feature>
<protein>
    <submittedName>
        <fullName evidence="2">Uncharacterized protein</fullName>
    </submittedName>
</protein>
<accession>A0ABU0ZHW5</accession>
<organism evidence="2 3">
    <name type="scientific">Phytohabitans maris</name>
    <dbReference type="NCBI Taxonomy" id="3071409"/>
    <lineage>
        <taxon>Bacteria</taxon>
        <taxon>Bacillati</taxon>
        <taxon>Actinomycetota</taxon>
        <taxon>Actinomycetes</taxon>
        <taxon>Micromonosporales</taxon>
        <taxon>Micromonosporaceae</taxon>
    </lineage>
</organism>
<keyword evidence="3" id="KW-1185">Reference proteome</keyword>
<evidence type="ECO:0000256" key="1">
    <source>
        <dbReference type="SAM" id="MobiDB-lite"/>
    </source>
</evidence>
<sequence length="117" mass="13155">MAKEKRPKDDLQTVAKSRMAQMPAETAGGRLDQSLSPGAARPDRSDRPERPDLANRRDPGAPQPGQHSNNQHQHNEFQRNQPRPGQPHEMSGPQSSTEDLPPKPMSRADKQRNQPRR</sequence>